<dbReference type="PANTHER" id="PTHR47053">
    <property type="entry name" value="MUREIN DD-ENDOPEPTIDASE MEPH-RELATED"/>
    <property type="match status" value="1"/>
</dbReference>
<evidence type="ECO:0000256" key="2">
    <source>
        <dbReference type="ARBA" id="ARBA00022670"/>
    </source>
</evidence>
<dbReference type="GO" id="GO:0006508">
    <property type="term" value="P:proteolysis"/>
    <property type="evidence" value="ECO:0007669"/>
    <property type="project" value="UniProtKB-KW"/>
</dbReference>
<reference evidence="8 9" key="1">
    <citation type="submission" date="2019-03" db="EMBL/GenBank/DDBJ databases">
        <title>Genomic Encyclopedia of Type Strains, Phase IV (KMG-IV): sequencing the most valuable type-strain genomes for metagenomic binning, comparative biology and taxonomic classification.</title>
        <authorList>
            <person name="Goeker M."/>
        </authorList>
    </citation>
    <scope>NUCLEOTIDE SEQUENCE [LARGE SCALE GENOMIC DNA]</scope>
    <source>
        <strain evidence="8 9">LX-B</strain>
    </source>
</reference>
<feature type="signal peptide" evidence="5">
    <location>
        <begin position="1"/>
        <end position="21"/>
    </location>
</feature>
<name>A0A4R1SBD5_HYDET</name>
<evidence type="ECO:0000259" key="7">
    <source>
        <dbReference type="PROSITE" id="PS51935"/>
    </source>
</evidence>
<dbReference type="InterPro" id="IPR000064">
    <property type="entry name" value="NLP_P60_dom"/>
</dbReference>
<dbReference type="RefSeq" id="WP_132012495.1">
    <property type="nucleotide sequence ID" value="NZ_SLUN01000002.1"/>
</dbReference>
<dbReference type="PROSITE" id="PS51935">
    <property type="entry name" value="NLPC_P60"/>
    <property type="match status" value="1"/>
</dbReference>
<dbReference type="GO" id="GO:0008234">
    <property type="term" value="F:cysteine-type peptidase activity"/>
    <property type="evidence" value="ECO:0007669"/>
    <property type="project" value="UniProtKB-KW"/>
</dbReference>
<dbReference type="EMBL" id="SLUN01000002">
    <property type="protein sequence ID" value="TCL76310.1"/>
    <property type="molecule type" value="Genomic_DNA"/>
</dbReference>
<keyword evidence="3" id="KW-0378">Hydrolase</keyword>
<evidence type="ECO:0000256" key="1">
    <source>
        <dbReference type="ARBA" id="ARBA00007074"/>
    </source>
</evidence>
<dbReference type="Pfam" id="PF00877">
    <property type="entry name" value="NLPC_P60"/>
    <property type="match status" value="1"/>
</dbReference>
<keyword evidence="5" id="KW-0732">Signal</keyword>
<feature type="domain" description="NlpC/P60" evidence="7">
    <location>
        <begin position="97"/>
        <end position="220"/>
    </location>
</feature>
<comment type="similarity">
    <text evidence="1">Belongs to the peptidase C40 family.</text>
</comment>
<dbReference type="PROSITE" id="PS51781">
    <property type="entry name" value="SH3B"/>
    <property type="match status" value="1"/>
</dbReference>
<gene>
    <name evidence="8" type="ORF">EDC14_100263</name>
</gene>
<dbReference type="InterPro" id="IPR038765">
    <property type="entry name" value="Papain-like_cys_pep_sf"/>
</dbReference>
<dbReference type="Gene3D" id="3.90.1720.10">
    <property type="entry name" value="endopeptidase domain like (from Nostoc punctiforme)"/>
    <property type="match status" value="1"/>
</dbReference>
<dbReference type="Proteomes" id="UP000295008">
    <property type="component" value="Unassembled WGS sequence"/>
</dbReference>
<evidence type="ECO:0000259" key="6">
    <source>
        <dbReference type="PROSITE" id="PS51781"/>
    </source>
</evidence>
<dbReference type="Pfam" id="PF08239">
    <property type="entry name" value="SH3_3"/>
    <property type="match status" value="1"/>
</dbReference>
<sequence>MRKTLFIAIVLLLAIATPTLAENTSMRGLVSADKVNFRSGPEMTAAVLGSLRFGEAVTILESQKPWVKVELADERQGWIHEQFLVVGTADGKSLRALRGATEVVSRARSYMGTRYIWGGGSVRGFDCSGFTMYLYRQIGLELPHNAAAQMTKGTPVSRENLRPGDLVFFATMGSATVNHVGIYIGDGDFIHASSGFGAVRISPLSEGYYDVRYRGARRILENAPLNFADLPQESSEE</sequence>
<keyword evidence="2" id="KW-0645">Protease</keyword>
<dbReference type="OrthoDB" id="9808890at2"/>
<dbReference type="Gene3D" id="2.30.30.40">
    <property type="entry name" value="SH3 Domains"/>
    <property type="match status" value="1"/>
</dbReference>
<keyword evidence="4" id="KW-0788">Thiol protease</keyword>
<dbReference type="InterPro" id="IPR003646">
    <property type="entry name" value="SH3-like_bac-type"/>
</dbReference>
<evidence type="ECO:0000256" key="5">
    <source>
        <dbReference type="SAM" id="SignalP"/>
    </source>
</evidence>
<feature type="chain" id="PRO_5038706686" evidence="5">
    <location>
        <begin position="22"/>
        <end position="237"/>
    </location>
</feature>
<evidence type="ECO:0000256" key="3">
    <source>
        <dbReference type="ARBA" id="ARBA00022801"/>
    </source>
</evidence>
<protein>
    <submittedName>
        <fullName evidence="8">SH3 domain-containing protein</fullName>
    </submittedName>
</protein>
<evidence type="ECO:0000256" key="4">
    <source>
        <dbReference type="ARBA" id="ARBA00022807"/>
    </source>
</evidence>
<dbReference type="InterPro" id="IPR051202">
    <property type="entry name" value="Peptidase_C40"/>
</dbReference>
<evidence type="ECO:0000313" key="9">
    <source>
        <dbReference type="Proteomes" id="UP000295008"/>
    </source>
</evidence>
<accession>A0A4R1SBD5</accession>
<dbReference type="PANTHER" id="PTHR47053:SF1">
    <property type="entry name" value="MUREIN DD-ENDOPEPTIDASE MEPH-RELATED"/>
    <property type="match status" value="1"/>
</dbReference>
<dbReference type="SUPFAM" id="SSF54001">
    <property type="entry name" value="Cysteine proteinases"/>
    <property type="match status" value="1"/>
</dbReference>
<keyword evidence="9" id="KW-1185">Reference proteome</keyword>
<feature type="domain" description="SH3b" evidence="6">
    <location>
        <begin position="25"/>
        <end position="88"/>
    </location>
</feature>
<comment type="caution">
    <text evidence="8">The sequence shown here is derived from an EMBL/GenBank/DDBJ whole genome shotgun (WGS) entry which is preliminary data.</text>
</comment>
<organism evidence="8 9">
    <name type="scientific">Hydrogenispora ethanolica</name>
    <dbReference type="NCBI Taxonomy" id="1082276"/>
    <lineage>
        <taxon>Bacteria</taxon>
        <taxon>Bacillati</taxon>
        <taxon>Bacillota</taxon>
        <taxon>Hydrogenispora</taxon>
    </lineage>
</organism>
<dbReference type="AlphaFoldDB" id="A0A4R1SBD5"/>
<evidence type="ECO:0000313" key="8">
    <source>
        <dbReference type="EMBL" id="TCL76310.1"/>
    </source>
</evidence>
<dbReference type="SMART" id="SM00287">
    <property type="entry name" value="SH3b"/>
    <property type="match status" value="1"/>
</dbReference>
<proteinExistence type="inferred from homology"/>